<evidence type="ECO:0000256" key="3">
    <source>
        <dbReference type="ARBA" id="ARBA00023242"/>
    </source>
</evidence>
<organism evidence="9 10">
    <name type="scientific">Tothia fuscella</name>
    <dbReference type="NCBI Taxonomy" id="1048955"/>
    <lineage>
        <taxon>Eukaryota</taxon>
        <taxon>Fungi</taxon>
        <taxon>Dikarya</taxon>
        <taxon>Ascomycota</taxon>
        <taxon>Pezizomycotina</taxon>
        <taxon>Dothideomycetes</taxon>
        <taxon>Pleosporomycetidae</taxon>
        <taxon>Venturiales</taxon>
        <taxon>Cylindrosympodiaceae</taxon>
        <taxon>Tothia</taxon>
    </lineage>
</organism>
<dbReference type="GO" id="GO:0017056">
    <property type="term" value="F:structural constituent of nuclear pore"/>
    <property type="evidence" value="ECO:0007669"/>
    <property type="project" value="TreeGrafter"/>
</dbReference>
<feature type="domain" description="Nucleoporin nup120-like HEAT repeat" evidence="8">
    <location>
        <begin position="903"/>
        <end position="1089"/>
    </location>
</feature>
<dbReference type="InterPro" id="IPR059141">
    <property type="entry name" value="Beta-prop_Nup120_160"/>
</dbReference>
<dbReference type="PANTHER" id="PTHR21286:SF0">
    <property type="entry name" value="NUCLEAR PORE COMPLEX PROTEIN NUP160"/>
    <property type="match status" value="1"/>
</dbReference>
<evidence type="ECO:0000259" key="7">
    <source>
        <dbReference type="Pfam" id="PF21486"/>
    </source>
</evidence>
<name>A0A9P4NP52_9PEZI</name>
<reference evidence="9" key="1">
    <citation type="journal article" date="2020" name="Stud. Mycol.">
        <title>101 Dothideomycetes genomes: a test case for predicting lifestyles and emergence of pathogens.</title>
        <authorList>
            <person name="Haridas S."/>
            <person name="Albert R."/>
            <person name="Binder M."/>
            <person name="Bloem J."/>
            <person name="Labutti K."/>
            <person name="Salamov A."/>
            <person name="Andreopoulos B."/>
            <person name="Baker S."/>
            <person name="Barry K."/>
            <person name="Bills G."/>
            <person name="Bluhm B."/>
            <person name="Cannon C."/>
            <person name="Castanera R."/>
            <person name="Culley D."/>
            <person name="Daum C."/>
            <person name="Ezra D."/>
            <person name="Gonzalez J."/>
            <person name="Henrissat B."/>
            <person name="Kuo A."/>
            <person name="Liang C."/>
            <person name="Lipzen A."/>
            <person name="Lutzoni F."/>
            <person name="Magnuson J."/>
            <person name="Mondo S."/>
            <person name="Nolan M."/>
            <person name="Ohm R."/>
            <person name="Pangilinan J."/>
            <person name="Park H.-J."/>
            <person name="Ramirez L."/>
            <person name="Alfaro M."/>
            <person name="Sun H."/>
            <person name="Tritt A."/>
            <person name="Yoshinaga Y."/>
            <person name="Zwiers L.-H."/>
            <person name="Turgeon B."/>
            <person name="Goodwin S."/>
            <person name="Spatafora J."/>
            <person name="Crous P."/>
            <person name="Grigoriev I."/>
        </authorList>
    </citation>
    <scope>NUCLEOTIDE SEQUENCE</scope>
    <source>
        <strain evidence="9">CBS 130266</strain>
    </source>
</reference>
<dbReference type="AlphaFoldDB" id="A0A9P4NP52"/>
<protein>
    <submittedName>
        <fullName evidence="9">Uncharacterized protein</fullName>
    </submittedName>
</protein>
<feature type="domain" description="Nucleoporin Nup120 helical" evidence="7">
    <location>
        <begin position="652"/>
        <end position="766"/>
    </location>
</feature>
<dbReference type="Pfam" id="PF23300">
    <property type="entry name" value="HEAT_Nup120"/>
    <property type="match status" value="1"/>
</dbReference>
<feature type="region of interest" description="Disordered" evidence="5">
    <location>
        <begin position="823"/>
        <end position="846"/>
    </location>
</feature>
<dbReference type="OrthoDB" id="67716at2759"/>
<proteinExistence type="predicted"/>
<evidence type="ECO:0000256" key="1">
    <source>
        <dbReference type="ARBA" id="ARBA00004123"/>
    </source>
</evidence>
<comment type="subcellular location">
    <subcellularLocation>
        <location evidence="1">Nucleus</location>
    </subcellularLocation>
</comment>
<evidence type="ECO:0000256" key="4">
    <source>
        <dbReference type="SAM" id="Coils"/>
    </source>
</evidence>
<evidence type="ECO:0000259" key="6">
    <source>
        <dbReference type="Pfam" id="PF11715"/>
    </source>
</evidence>
<dbReference type="Pfam" id="PF11715">
    <property type="entry name" value="Beta-prop_Nup120_160"/>
    <property type="match status" value="1"/>
</dbReference>
<dbReference type="InterPro" id="IPR021717">
    <property type="entry name" value="Nucleoporin_Nup160"/>
</dbReference>
<dbReference type="Proteomes" id="UP000800235">
    <property type="component" value="Unassembled WGS sequence"/>
</dbReference>
<dbReference type="EMBL" id="MU007052">
    <property type="protein sequence ID" value="KAF2428838.1"/>
    <property type="molecule type" value="Genomic_DNA"/>
</dbReference>
<comment type="caution">
    <text evidence="9">The sequence shown here is derived from an EMBL/GenBank/DDBJ whole genome shotgun (WGS) entry which is preliminary data.</text>
</comment>
<evidence type="ECO:0000259" key="8">
    <source>
        <dbReference type="Pfam" id="PF23300"/>
    </source>
</evidence>
<evidence type="ECO:0000313" key="9">
    <source>
        <dbReference type="EMBL" id="KAF2428838.1"/>
    </source>
</evidence>
<keyword evidence="10" id="KW-1185">Reference proteome</keyword>
<dbReference type="GO" id="GO:0005643">
    <property type="term" value="C:nuclear pore"/>
    <property type="evidence" value="ECO:0007669"/>
    <property type="project" value="UniProtKB-ARBA"/>
</dbReference>
<dbReference type="Pfam" id="PF21486">
    <property type="entry name" value="NUP120_helical"/>
    <property type="match status" value="1"/>
</dbReference>
<evidence type="ECO:0000313" key="10">
    <source>
        <dbReference type="Proteomes" id="UP000800235"/>
    </source>
</evidence>
<dbReference type="SUPFAM" id="SSF50998">
    <property type="entry name" value="Quinoprotein alcohol dehydrogenase-like"/>
    <property type="match status" value="1"/>
</dbReference>
<evidence type="ECO:0000256" key="2">
    <source>
        <dbReference type="ARBA" id="ARBA00022448"/>
    </source>
</evidence>
<dbReference type="InterPro" id="IPR056548">
    <property type="entry name" value="HEAT_Nup120"/>
</dbReference>
<dbReference type="InterPro" id="IPR011047">
    <property type="entry name" value="Quinoprotein_ADH-like_sf"/>
</dbReference>
<keyword evidence="2" id="KW-0813">Transport</keyword>
<keyword evidence="4" id="KW-0175">Coiled coil</keyword>
<accession>A0A9P4NP52</accession>
<sequence length="1265" mass="143808">MAKFRAPYLYTETRLNLDQGYIGSTVEITLPNNNPAAFGSVQPVHRQVLNDVKVGSDEATFTRDHLATEGSVYFRRDERYPRSFLWRLLDDRRALEIQSVDLSQDENEKTEALLTLLLRFPAAIRPFCIAFGDPDERDALNVFAITTTNELWTLTLHRDFFVHLHSTEALTMEWCKTTTPSIFTASSPYRLSATSARELFVSMADGGIARLTRQAGQDGSHWHDIFYSEEHWSSTLTRPLQIWKSVKKVQYEDLDLHTSVAMSVGLSAADDSDSQHLVTVCMNHKLRIWNLKTGKITLERDILDEDTSERPNHTEYLMGPTQRQLLQVFDMPGRNEYCVVTYSPKQHQFKFWAVLDGDEQQHGIRQMRSEIDYTPPIDDLMDTSVWNLEEFYLRPSRGTRQTELWIRVRSGAISQVFRIEFDPFDWGHKHHETTDATMRDWEEGWVTVTPGRQTVEFLDTLAPSEAVLKGSNLQTPSVVDEWLGFLLYPGRFTIPTLETALQVYNKAVKRTVSSAALKTPLKGRIASAISANIPRSRPGEERPVSQWQTFYGLVRDLHKRRGDALSFAVDPWDQLPWVVTSDMASPIRTCTELELCQLNRSITEKVADPEVILSDPDKNDGSQIGILLRLASDFRSGLSPEFQIVFKRAVLADLQDESILSVSDQIHNLQERISLRDQVTEEDFEMISEAVEAVGGYSIFANENFHRILDTLLQAITGREQDELITRFGVKSLMRTTQEIIALNTEVLLDLLAILLFIEDEFEPEDLLESVTGSRNPPAKDLDAMEDDSDSAVGERTFDAGELLVELVKSLRDHEILQFLTTRQRQEGRKSRHRLGPASASTNSSSIPDTTYTCTLLESMFVGDWSQLKCHEDISIPAEITYLARAWITNLDIAQYDNFTAHVLADLIKHRNLKLAKEFLPLVPVTGWSSYLRGRLYLATGEYAECSTWFKKASYPMSIPYFDINTCDTGELVRLDEHDSFSTGLTSYYSHISELLSQAKATSYVADFAKLALQNHGLEASIDPETRDYRIFDEAQIIEREKKQSDILSRLFTASLQTHRYDEAYSALTRMPPTGVRHFSLQSFITTLVTENRVDLLLSYPFATLSSEADDVLAAMTKKTLNLNAHPQYHKVLYAFRINRENYRGAAQCAFERLERLKGDSEVTRDPEDQRLVQAYLLLINTLVCVGRDEAWVIKEADVVGHVNGNAGGKRNGVDGAPPVKKERRRLVTLDDIRREYQEELDRLAALEQGKFAFADDGGEGMDVL</sequence>
<feature type="coiled-coil region" evidence="4">
    <location>
        <begin position="1220"/>
        <end position="1250"/>
    </location>
</feature>
<keyword evidence="3" id="KW-0539">Nucleus</keyword>
<feature type="domain" description="Nucleoporin Nup120/160 beta-propeller" evidence="6">
    <location>
        <begin position="82"/>
        <end position="594"/>
    </location>
</feature>
<gene>
    <name evidence="9" type="ORF">EJ08DRAFT_313194</name>
</gene>
<evidence type="ECO:0000256" key="5">
    <source>
        <dbReference type="SAM" id="MobiDB-lite"/>
    </source>
</evidence>
<dbReference type="InterPro" id="IPR048884">
    <property type="entry name" value="Nup120_helical"/>
</dbReference>
<dbReference type="PANTHER" id="PTHR21286">
    <property type="entry name" value="NUCLEAR PORE COMPLEX PROTEIN NUP160"/>
    <property type="match status" value="1"/>
</dbReference>